<dbReference type="InterPro" id="IPR008756">
    <property type="entry name" value="Peptidase_M56"/>
</dbReference>
<dbReference type="Pfam" id="PF05569">
    <property type="entry name" value="Peptidase_M56"/>
    <property type="match status" value="1"/>
</dbReference>
<keyword evidence="1" id="KW-0472">Membrane</keyword>
<name>A0A9X2AHT1_9BACT</name>
<keyword evidence="1" id="KW-0812">Transmembrane</keyword>
<dbReference type="InterPro" id="IPR006530">
    <property type="entry name" value="YD"/>
</dbReference>
<dbReference type="Gene3D" id="2.170.130.10">
    <property type="entry name" value="TonB-dependent receptor, plug domain"/>
    <property type="match status" value="1"/>
</dbReference>
<gene>
    <name evidence="3" type="ORF">MON38_10755</name>
</gene>
<accession>A0A9X2AHT1</accession>
<sequence length="593" mass="61614">MAASSSILLYLLKANAVLLLLTAAYFGLLRRLTFFQLNRAYLVLALLFAAVYPALPVPALLPAEATPAVIFPVVRSSEAFPVPTAAADAPVIDWAAAGVALYGVGTAVLLARLLVQLLALARLRARSRPAVVGGLAVRVLPGEISPFSFAHSIYLNPDQHPGPELAAVLRHEQVHVRQAHTLDVLLAQLALAAAWCNPAAWLLRRAVLDNLEFLADAAVLETGLDRRAYQYSLLRLSHAPAGPSLVSSFTFPTLKNRVVMMNKPLSPSGQLARYFVAGPLVLAVALGISGARAQSGGPVGPPAAARAQATPVAAPASASTSVVVPASAAVSAPASAAKATTIRPKPDGAAARPLPANIVAYIAKTYPGSRVSSYAVADRVSDKAPHSQYYVSITAADGQNHKLYFDAAGQLVATTTTTATVTRAASTPGLMGLPRPAPVLYVDGQRYSGDMNSIDPNTIANISVFKGEKARQRFGAEAAASGVLVITTVGKQNDADVSAFNKQVAEGADKPAAPAAAAAATAPASVPYLAAPALEYLTKQYPGARLLGVAQVPAADGGPTRYQAEIVRGRRPGYVLFDGAGQFISDSYTSYLK</sequence>
<dbReference type="PANTHER" id="PTHR34978:SF3">
    <property type="entry name" value="SLR0241 PROTEIN"/>
    <property type="match status" value="1"/>
</dbReference>
<dbReference type="InterPro" id="IPR037066">
    <property type="entry name" value="Plug_dom_sf"/>
</dbReference>
<feature type="transmembrane region" description="Helical" evidence="1">
    <location>
        <begin position="271"/>
        <end position="291"/>
    </location>
</feature>
<comment type="caution">
    <text evidence="3">The sequence shown here is derived from an EMBL/GenBank/DDBJ whole genome shotgun (WGS) entry which is preliminary data.</text>
</comment>
<feature type="transmembrane region" description="Helical" evidence="1">
    <location>
        <begin position="40"/>
        <end position="61"/>
    </location>
</feature>
<evidence type="ECO:0000259" key="2">
    <source>
        <dbReference type="Pfam" id="PF05569"/>
    </source>
</evidence>
<dbReference type="AlphaFoldDB" id="A0A9X2AHT1"/>
<dbReference type="EMBL" id="JALBGC010000003">
    <property type="protein sequence ID" value="MCI1187900.1"/>
    <property type="molecule type" value="Genomic_DNA"/>
</dbReference>
<dbReference type="SUPFAM" id="SSF56935">
    <property type="entry name" value="Porins"/>
    <property type="match status" value="1"/>
</dbReference>
<evidence type="ECO:0000313" key="3">
    <source>
        <dbReference type="EMBL" id="MCI1187900.1"/>
    </source>
</evidence>
<dbReference type="InterPro" id="IPR052173">
    <property type="entry name" value="Beta-lactam_resp_regulator"/>
</dbReference>
<feature type="domain" description="Peptidase M56" evidence="2">
    <location>
        <begin position="162"/>
        <end position="260"/>
    </location>
</feature>
<protein>
    <recommendedName>
        <fullName evidence="2">Peptidase M56 domain-containing protein</fullName>
    </recommendedName>
</protein>
<dbReference type="Proteomes" id="UP001139193">
    <property type="component" value="Unassembled WGS sequence"/>
</dbReference>
<keyword evidence="1" id="KW-1133">Transmembrane helix</keyword>
<feature type="transmembrane region" description="Helical" evidence="1">
    <location>
        <begin position="99"/>
        <end position="120"/>
    </location>
</feature>
<organism evidence="3 4">
    <name type="scientific">Hymenobacter cyanobacteriorum</name>
    <dbReference type="NCBI Taxonomy" id="2926463"/>
    <lineage>
        <taxon>Bacteria</taxon>
        <taxon>Pseudomonadati</taxon>
        <taxon>Bacteroidota</taxon>
        <taxon>Cytophagia</taxon>
        <taxon>Cytophagales</taxon>
        <taxon>Hymenobacteraceae</taxon>
        <taxon>Hymenobacter</taxon>
    </lineage>
</organism>
<dbReference type="RefSeq" id="WP_241936173.1">
    <property type="nucleotide sequence ID" value="NZ_JALBGC010000003.1"/>
</dbReference>
<dbReference type="NCBIfam" id="TIGR01643">
    <property type="entry name" value="YD_repeat_2x"/>
    <property type="match status" value="1"/>
</dbReference>
<dbReference type="PANTHER" id="PTHR34978">
    <property type="entry name" value="POSSIBLE SENSOR-TRANSDUCER PROTEIN BLAR"/>
    <property type="match status" value="1"/>
</dbReference>
<reference evidence="3" key="1">
    <citation type="submission" date="2022-03" db="EMBL/GenBank/DDBJ databases">
        <title>Bacterial whole genome sequence for Hymenobacter sp. DH14.</title>
        <authorList>
            <person name="Le V."/>
        </authorList>
    </citation>
    <scope>NUCLEOTIDE SEQUENCE</scope>
    <source>
        <strain evidence="3">DH14</strain>
    </source>
</reference>
<feature type="transmembrane region" description="Helical" evidence="1">
    <location>
        <begin position="6"/>
        <end position="28"/>
    </location>
</feature>
<keyword evidence="4" id="KW-1185">Reference proteome</keyword>
<evidence type="ECO:0000256" key="1">
    <source>
        <dbReference type="SAM" id="Phobius"/>
    </source>
</evidence>
<proteinExistence type="predicted"/>
<evidence type="ECO:0000313" key="4">
    <source>
        <dbReference type="Proteomes" id="UP001139193"/>
    </source>
</evidence>